<evidence type="ECO:0000313" key="1">
    <source>
        <dbReference type="EMBL" id="TWU56009.1"/>
    </source>
</evidence>
<sequence length="342" mass="38728">MATLTRANEELFRRTPDQCFATFDALYQKCQDDQESAEDQWILPQNLVVTHDLTVSLGDTPDYNLNDWSFSQLCRTARVHKDTINRLSPKTASKALEETLPSTADKPYQILTVNDEIRSVHGVAYTRLWNTEMLDIAKEFASDFVPPQTAADGESTGLYCGQQDMFAFLIDPTGWAEIEGEAFAPGFFLWNSEVGRRTMGVQTFWFQKVCRNHIVWDATEVVEFNRKHTANVRDGLPEVRNVIESLIAKRDERRDGFVNCVRKAMREKLGHDDEQVLSVLTKEGVPRHLIKDAMEIARQHGAFTIFALVDALTQVTQRVQLAGDRTEMDAKVGKLLSLALAV</sequence>
<name>A0A5C6F8G3_9BACT</name>
<evidence type="ECO:0008006" key="3">
    <source>
        <dbReference type="Google" id="ProtNLM"/>
    </source>
</evidence>
<protein>
    <recommendedName>
        <fullName evidence="3">DUF932 domain-containing protein</fullName>
    </recommendedName>
</protein>
<dbReference type="EMBL" id="SJPX01000002">
    <property type="protein sequence ID" value="TWU56009.1"/>
    <property type="molecule type" value="Genomic_DNA"/>
</dbReference>
<organism evidence="1 2">
    <name type="scientific">Rubripirellula reticaptiva</name>
    <dbReference type="NCBI Taxonomy" id="2528013"/>
    <lineage>
        <taxon>Bacteria</taxon>
        <taxon>Pseudomonadati</taxon>
        <taxon>Planctomycetota</taxon>
        <taxon>Planctomycetia</taxon>
        <taxon>Pirellulales</taxon>
        <taxon>Pirellulaceae</taxon>
        <taxon>Rubripirellula</taxon>
    </lineage>
</organism>
<evidence type="ECO:0000313" key="2">
    <source>
        <dbReference type="Proteomes" id="UP000317977"/>
    </source>
</evidence>
<accession>A0A5C6F8G3</accession>
<proteinExistence type="predicted"/>
<gene>
    <name evidence="1" type="ORF">Poly59_23120</name>
</gene>
<reference evidence="1 2" key="1">
    <citation type="submission" date="2019-02" db="EMBL/GenBank/DDBJ databases">
        <title>Deep-cultivation of Planctomycetes and their phenomic and genomic characterization uncovers novel biology.</title>
        <authorList>
            <person name="Wiegand S."/>
            <person name="Jogler M."/>
            <person name="Boedeker C."/>
            <person name="Pinto D."/>
            <person name="Vollmers J."/>
            <person name="Rivas-Marin E."/>
            <person name="Kohn T."/>
            <person name="Peeters S.H."/>
            <person name="Heuer A."/>
            <person name="Rast P."/>
            <person name="Oberbeckmann S."/>
            <person name="Bunk B."/>
            <person name="Jeske O."/>
            <person name="Meyerdierks A."/>
            <person name="Storesund J.E."/>
            <person name="Kallscheuer N."/>
            <person name="Luecker S."/>
            <person name="Lage O.M."/>
            <person name="Pohl T."/>
            <person name="Merkel B.J."/>
            <person name="Hornburger P."/>
            <person name="Mueller R.-W."/>
            <person name="Bruemmer F."/>
            <person name="Labrenz M."/>
            <person name="Spormann A.M."/>
            <person name="Op Den Camp H."/>
            <person name="Overmann J."/>
            <person name="Amann R."/>
            <person name="Jetten M.S.M."/>
            <person name="Mascher T."/>
            <person name="Medema M.H."/>
            <person name="Devos D.P."/>
            <person name="Kaster A.-K."/>
            <person name="Ovreas L."/>
            <person name="Rohde M."/>
            <person name="Galperin M.Y."/>
            <person name="Jogler C."/>
        </authorList>
    </citation>
    <scope>NUCLEOTIDE SEQUENCE [LARGE SCALE GENOMIC DNA]</scope>
    <source>
        <strain evidence="1 2">Poly59</strain>
    </source>
</reference>
<dbReference type="Proteomes" id="UP000317977">
    <property type="component" value="Unassembled WGS sequence"/>
</dbReference>
<dbReference type="AlphaFoldDB" id="A0A5C6F8G3"/>
<dbReference type="RefSeq" id="WP_146534087.1">
    <property type="nucleotide sequence ID" value="NZ_SJPX01000002.1"/>
</dbReference>
<comment type="caution">
    <text evidence="1">The sequence shown here is derived from an EMBL/GenBank/DDBJ whole genome shotgun (WGS) entry which is preliminary data.</text>
</comment>
<keyword evidence="2" id="KW-1185">Reference proteome</keyword>
<dbReference type="OrthoDB" id="7215872at2"/>